<comment type="caution">
    <text evidence="1">The sequence shown here is derived from an EMBL/GenBank/DDBJ whole genome shotgun (WGS) entry which is preliminary data.</text>
</comment>
<dbReference type="Proteomes" id="UP001054945">
    <property type="component" value="Unassembled WGS sequence"/>
</dbReference>
<keyword evidence="2" id="KW-1185">Reference proteome</keyword>
<sequence length="87" mass="10206">MKTVLKPVAYPRIVFRSFLPHKEETFSTGYFLYCIIPRKKRLFLSFLSHHCVVYADAQKPFFCYFLFLSSGASFCAIRTHRVSRNCA</sequence>
<dbReference type="AlphaFoldDB" id="A0AAV4MWP3"/>
<dbReference type="EMBL" id="BPLR01020247">
    <property type="protein sequence ID" value="GIX76356.1"/>
    <property type="molecule type" value="Genomic_DNA"/>
</dbReference>
<protein>
    <submittedName>
        <fullName evidence="1">Uncharacterized protein</fullName>
    </submittedName>
</protein>
<proteinExistence type="predicted"/>
<evidence type="ECO:0000313" key="1">
    <source>
        <dbReference type="EMBL" id="GIX76356.1"/>
    </source>
</evidence>
<gene>
    <name evidence="1" type="ORF">CEXT_546001</name>
</gene>
<reference evidence="1 2" key="1">
    <citation type="submission" date="2021-06" db="EMBL/GenBank/DDBJ databases">
        <title>Caerostris extrusa draft genome.</title>
        <authorList>
            <person name="Kono N."/>
            <person name="Arakawa K."/>
        </authorList>
    </citation>
    <scope>NUCLEOTIDE SEQUENCE [LARGE SCALE GENOMIC DNA]</scope>
</reference>
<organism evidence="1 2">
    <name type="scientific">Caerostris extrusa</name>
    <name type="common">Bark spider</name>
    <name type="synonym">Caerostris bankana</name>
    <dbReference type="NCBI Taxonomy" id="172846"/>
    <lineage>
        <taxon>Eukaryota</taxon>
        <taxon>Metazoa</taxon>
        <taxon>Ecdysozoa</taxon>
        <taxon>Arthropoda</taxon>
        <taxon>Chelicerata</taxon>
        <taxon>Arachnida</taxon>
        <taxon>Araneae</taxon>
        <taxon>Araneomorphae</taxon>
        <taxon>Entelegynae</taxon>
        <taxon>Araneoidea</taxon>
        <taxon>Araneidae</taxon>
        <taxon>Caerostris</taxon>
    </lineage>
</organism>
<evidence type="ECO:0000313" key="2">
    <source>
        <dbReference type="Proteomes" id="UP001054945"/>
    </source>
</evidence>
<name>A0AAV4MWP3_CAEEX</name>
<accession>A0AAV4MWP3</accession>